<dbReference type="AlphaFoldDB" id="A0A6C0J9V6"/>
<name>A0A6C0J9V6_9ZZZZ</name>
<accession>A0A6C0J9V6</accession>
<dbReference type="EMBL" id="MN740360">
    <property type="protein sequence ID" value="QHU02585.1"/>
    <property type="molecule type" value="Genomic_DNA"/>
</dbReference>
<evidence type="ECO:0000313" key="1">
    <source>
        <dbReference type="EMBL" id="QHU02585.1"/>
    </source>
</evidence>
<protein>
    <submittedName>
        <fullName evidence="1">Uncharacterized protein</fullName>
    </submittedName>
</protein>
<organism evidence="1">
    <name type="scientific">viral metagenome</name>
    <dbReference type="NCBI Taxonomy" id="1070528"/>
    <lineage>
        <taxon>unclassified sequences</taxon>
        <taxon>metagenomes</taxon>
        <taxon>organismal metagenomes</taxon>
    </lineage>
</organism>
<proteinExistence type="predicted"/>
<sequence length="85" mass="10327">MLPVAFTSSYGYNSLFREGVIYNMNSLDDLFYILHTHSDLVVLNKYFIDFTYHVKRRLREIIFIKKHFSMRFLRMRELGDTLVRI</sequence>
<reference evidence="1" key="1">
    <citation type="journal article" date="2020" name="Nature">
        <title>Giant virus diversity and host interactions through global metagenomics.</title>
        <authorList>
            <person name="Schulz F."/>
            <person name="Roux S."/>
            <person name="Paez-Espino D."/>
            <person name="Jungbluth S."/>
            <person name="Walsh D.A."/>
            <person name="Denef V.J."/>
            <person name="McMahon K.D."/>
            <person name="Konstantinidis K.T."/>
            <person name="Eloe-Fadrosh E.A."/>
            <person name="Kyrpides N.C."/>
            <person name="Woyke T."/>
        </authorList>
    </citation>
    <scope>NUCLEOTIDE SEQUENCE</scope>
    <source>
        <strain evidence="1">GVMAG-M-3300025880-76</strain>
    </source>
</reference>